<gene>
    <name evidence="1" type="ORF">WDV06_22950</name>
</gene>
<dbReference type="Gene3D" id="2.60.120.590">
    <property type="entry name" value="Alpha-ketoglutarate-dependent dioxygenase AlkB-like"/>
    <property type="match status" value="1"/>
</dbReference>
<dbReference type="Proteomes" id="UP001610631">
    <property type="component" value="Unassembled WGS sequence"/>
</dbReference>
<sequence>MDDASHPHPGGGHRPTPAAAAAAAEARIDEAGTILVVSAAPRDVDPVPDFFGSTLTAQDLASAPPDLTGRTVYLCGDVAGVSRERLRPADRVFVIRELSTGYDEADPGVPWTVVGLGRVPLRVHGAGVHYRRFFDPEADHFGRIRAEHAFQSLTESTKPGTAHRSGIYLTPVTRSGDELHFRLLRCSTNLSGPTENFRPTDTRIVEELNREAATLFRDPAPLNHVLAQVYHNTAATAGRKQSKARISAHADKTKDMPVNGIMAFCTFYDRLDGLRPLDEDAFDHGVKGVSGLTRLRFRLKEPAAEHAGGAAGALPAEFTVTLHPGSVFFMPLSTNRLYTHEIRPSPLDAELLPTRLGYVVRCSSTEAVHKDGRTFLKAAGDPVELGPPTPAGMDELRALYAEENRSSSAVDYGDAFTFSMNTGDYRAPHA</sequence>
<dbReference type="RefSeq" id="WP_395511657.1">
    <property type="nucleotide sequence ID" value="NZ_JBBDHD010000065.1"/>
</dbReference>
<keyword evidence="2" id="KW-1185">Reference proteome</keyword>
<comment type="caution">
    <text evidence="1">The sequence shown here is derived from an EMBL/GenBank/DDBJ whole genome shotgun (WGS) entry which is preliminary data.</text>
</comment>
<dbReference type="InterPro" id="IPR037151">
    <property type="entry name" value="AlkB-like_sf"/>
</dbReference>
<evidence type="ECO:0000313" key="2">
    <source>
        <dbReference type="Proteomes" id="UP001610631"/>
    </source>
</evidence>
<proteinExistence type="predicted"/>
<dbReference type="EMBL" id="JBBDHD010000065">
    <property type="protein sequence ID" value="MFH7597940.1"/>
    <property type="molecule type" value="Genomic_DNA"/>
</dbReference>
<evidence type="ECO:0000313" key="1">
    <source>
        <dbReference type="EMBL" id="MFH7597940.1"/>
    </source>
</evidence>
<name>A0ABW7PHR5_9ACTN</name>
<accession>A0ABW7PHR5</accession>
<protein>
    <recommendedName>
        <fullName evidence="3">Fe2OG dioxygenase domain-containing protein</fullName>
    </recommendedName>
</protein>
<organism evidence="1 2">
    <name type="scientific">Streptomyces racemochromogenes</name>
    <dbReference type="NCBI Taxonomy" id="67353"/>
    <lineage>
        <taxon>Bacteria</taxon>
        <taxon>Bacillati</taxon>
        <taxon>Actinomycetota</taxon>
        <taxon>Actinomycetes</taxon>
        <taxon>Kitasatosporales</taxon>
        <taxon>Streptomycetaceae</taxon>
        <taxon>Streptomyces</taxon>
    </lineage>
</organism>
<reference evidence="1 2" key="1">
    <citation type="submission" date="2024-03" db="EMBL/GenBank/DDBJ databases">
        <title>Whole genome sequencing of Streptomyces racemochromogenes, to identify antimicrobial biosynthetic gene clusters.</title>
        <authorList>
            <person name="Suryawanshi P."/>
            <person name="Krishnaraj P.U."/>
            <person name="Arun Y.P."/>
            <person name="Suryawanshi M.P."/>
            <person name="Rakshit O."/>
        </authorList>
    </citation>
    <scope>NUCLEOTIDE SEQUENCE [LARGE SCALE GENOMIC DNA]</scope>
    <source>
        <strain evidence="1 2">AUDT626</strain>
    </source>
</reference>
<evidence type="ECO:0008006" key="3">
    <source>
        <dbReference type="Google" id="ProtNLM"/>
    </source>
</evidence>